<evidence type="ECO:0000313" key="4">
    <source>
        <dbReference type="Proteomes" id="UP001172673"/>
    </source>
</evidence>
<sequence length="620" mass="66827">MPIIKLSPLQTRFAACLTASVALLLLYLTLTKPHFAYALELDSWIHSENHNHYIILDDDEGGGIEEEEIILPRAEDGVSALANNSPQNSNIGIGIIQNWMFPKDAITGPHGDAGPGLPSGRSKDSPKKREVHELKDRQSGSTIYITLNTCLQPSSNTTDAIPPQLEMYISTSLANQKPGPGSGTAVSVTGGYASFELDDATSDVYVGIAAPNNTAFSGIWNYEIAASNDGPYHRFLDPEKPNLYFVDSDNHAALLITDNTTQALPNETAYQDWMKLSPPYSVFASNQNQRSILGIRKSFCGLRNNAKLSANIKNVTNQNVATMTNRGLGGKPKEQFYIAGLNSTSKYWGMLVMEGNSTAKGNGVVGGGGTVWAAIDFETKTENNCALMYNLSFCSEVAYAVPTNPDKFSPESGLPELAALYDSNAAKLYQYFNYSLQQIPCNTTSSAQYSLARTCDDCARAYKQWLCAVTIPRCEDFSSSSPFLKPRNLGQKFINGSSVSSDPSFSSGQDQALLNAVASNSSRNPLIDSEVRPGPYKEVLPCEDLCYDLVQSCPASLGFACPLSGKGLEDSYGKRVDAAEGVLSCSYLGAAFYLSGVSTVTPGLSMFGMVFLALLVGFIV</sequence>
<feature type="region of interest" description="Disordered" evidence="1">
    <location>
        <begin position="107"/>
        <end position="135"/>
    </location>
</feature>
<feature type="compositionally biased region" description="Basic and acidic residues" evidence="1">
    <location>
        <begin position="121"/>
        <end position="135"/>
    </location>
</feature>
<evidence type="ECO:0000256" key="2">
    <source>
        <dbReference type="SAM" id="Phobius"/>
    </source>
</evidence>
<comment type="caution">
    <text evidence="3">The sequence shown here is derived from an EMBL/GenBank/DDBJ whole genome shotgun (WGS) entry which is preliminary data.</text>
</comment>
<dbReference type="InterPro" id="IPR024338">
    <property type="entry name" value="MID1/Yam8"/>
</dbReference>
<protein>
    <recommendedName>
        <fullName evidence="5">Calcium influx-promoting protein ehs1</fullName>
    </recommendedName>
</protein>
<dbReference type="EMBL" id="JAPDRK010000006">
    <property type="protein sequence ID" value="KAJ9611519.1"/>
    <property type="molecule type" value="Genomic_DNA"/>
</dbReference>
<organism evidence="3 4">
    <name type="scientific">Cladophialophora chaetospira</name>
    <dbReference type="NCBI Taxonomy" id="386627"/>
    <lineage>
        <taxon>Eukaryota</taxon>
        <taxon>Fungi</taxon>
        <taxon>Dikarya</taxon>
        <taxon>Ascomycota</taxon>
        <taxon>Pezizomycotina</taxon>
        <taxon>Eurotiomycetes</taxon>
        <taxon>Chaetothyriomycetidae</taxon>
        <taxon>Chaetothyriales</taxon>
        <taxon>Herpotrichiellaceae</taxon>
        <taxon>Cladophialophora</taxon>
    </lineage>
</organism>
<proteinExistence type="predicted"/>
<name>A0AA38XE97_9EURO</name>
<keyword evidence="2" id="KW-1133">Transmembrane helix</keyword>
<gene>
    <name evidence="3" type="ORF">H2200_004703</name>
</gene>
<evidence type="ECO:0000256" key="1">
    <source>
        <dbReference type="SAM" id="MobiDB-lite"/>
    </source>
</evidence>
<dbReference type="Pfam" id="PF12929">
    <property type="entry name" value="Mid1"/>
    <property type="match status" value="1"/>
</dbReference>
<dbReference type="GO" id="GO:0005262">
    <property type="term" value="F:calcium channel activity"/>
    <property type="evidence" value="ECO:0007669"/>
    <property type="project" value="InterPro"/>
</dbReference>
<dbReference type="PANTHER" id="PTHR39142">
    <property type="entry name" value="MID1P"/>
    <property type="match status" value="1"/>
</dbReference>
<evidence type="ECO:0008006" key="5">
    <source>
        <dbReference type="Google" id="ProtNLM"/>
    </source>
</evidence>
<accession>A0AA38XE97</accession>
<keyword evidence="2" id="KW-0812">Transmembrane</keyword>
<dbReference type="PANTHER" id="PTHR39142:SF1">
    <property type="entry name" value="AEL197CP"/>
    <property type="match status" value="1"/>
</dbReference>
<feature type="transmembrane region" description="Helical" evidence="2">
    <location>
        <begin position="592"/>
        <end position="619"/>
    </location>
</feature>
<keyword evidence="4" id="KW-1185">Reference proteome</keyword>
<reference evidence="3" key="1">
    <citation type="submission" date="2022-10" db="EMBL/GenBank/DDBJ databases">
        <title>Culturing micro-colonial fungi from biological soil crusts in the Mojave desert and describing Neophaeococcomyces mojavensis, and introducing the new genera and species Taxawa tesnikishii.</title>
        <authorList>
            <person name="Kurbessoian T."/>
            <person name="Stajich J.E."/>
        </authorList>
    </citation>
    <scope>NUCLEOTIDE SEQUENCE</scope>
    <source>
        <strain evidence="3">TK_41</strain>
    </source>
</reference>
<dbReference type="Proteomes" id="UP001172673">
    <property type="component" value="Unassembled WGS sequence"/>
</dbReference>
<dbReference type="GO" id="GO:0098703">
    <property type="term" value="P:calcium ion import across plasma membrane"/>
    <property type="evidence" value="ECO:0007669"/>
    <property type="project" value="InterPro"/>
</dbReference>
<dbReference type="AlphaFoldDB" id="A0AA38XE97"/>
<keyword evidence="2" id="KW-0472">Membrane</keyword>
<evidence type="ECO:0000313" key="3">
    <source>
        <dbReference type="EMBL" id="KAJ9611519.1"/>
    </source>
</evidence>